<evidence type="ECO:0000259" key="1">
    <source>
        <dbReference type="Pfam" id="PF06985"/>
    </source>
</evidence>
<gene>
    <name evidence="2" type="ORF">TARUN_5786</name>
</gene>
<dbReference type="PANTHER" id="PTHR24148:SF64">
    <property type="entry name" value="HETEROKARYON INCOMPATIBILITY DOMAIN-CONTAINING PROTEIN"/>
    <property type="match status" value="1"/>
</dbReference>
<organism evidence="2 3">
    <name type="scientific">Trichoderma arundinaceum</name>
    <dbReference type="NCBI Taxonomy" id="490622"/>
    <lineage>
        <taxon>Eukaryota</taxon>
        <taxon>Fungi</taxon>
        <taxon>Dikarya</taxon>
        <taxon>Ascomycota</taxon>
        <taxon>Pezizomycotina</taxon>
        <taxon>Sordariomycetes</taxon>
        <taxon>Hypocreomycetidae</taxon>
        <taxon>Hypocreales</taxon>
        <taxon>Hypocreaceae</taxon>
        <taxon>Trichoderma</taxon>
    </lineage>
</organism>
<dbReference type="Pfam" id="PF06985">
    <property type="entry name" value="HET"/>
    <property type="match status" value="1"/>
</dbReference>
<dbReference type="OrthoDB" id="194358at2759"/>
<dbReference type="AlphaFoldDB" id="A0A395NK59"/>
<dbReference type="Proteomes" id="UP000266272">
    <property type="component" value="Unassembled WGS sequence"/>
</dbReference>
<dbReference type="STRING" id="490622.A0A395NK59"/>
<accession>A0A395NK59</accession>
<protein>
    <recommendedName>
        <fullName evidence="1">Heterokaryon incompatibility domain-containing protein</fullName>
    </recommendedName>
</protein>
<evidence type="ECO:0000313" key="2">
    <source>
        <dbReference type="EMBL" id="RFU76430.1"/>
    </source>
</evidence>
<dbReference type="InterPro" id="IPR052895">
    <property type="entry name" value="HetReg/Transcr_Mod"/>
</dbReference>
<keyword evidence="3" id="KW-1185">Reference proteome</keyword>
<dbReference type="PANTHER" id="PTHR24148">
    <property type="entry name" value="ANKYRIN REPEAT DOMAIN-CONTAINING PROTEIN 39 HOMOLOG-RELATED"/>
    <property type="match status" value="1"/>
</dbReference>
<reference evidence="2 3" key="1">
    <citation type="journal article" date="2018" name="PLoS Pathog.">
        <title>Evolution of structural diversity of trichothecenes, a family of toxins produced by plant pathogenic and entomopathogenic fungi.</title>
        <authorList>
            <person name="Proctor R.H."/>
            <person name="McCormick S.P."/>
            <person name="Kim H.S."/>
            <person name="Cardoza R.E."/>
            <person name="Stanley A.M."/>
            <person name="Lindo L."/>
            <person name="Kelly A."/>
            <person name="Brown D.W."/>
            <person name="Lee T."/>
            <person name="Vaughan M.M."/>
            <person name="Alexander N.J."/>
            <person name="Busman M."/>
            <person name="Gutierrez S."/>
        </authorList>
    </citation>
    <scope>NUCLEOTIDE SEQUENCE [LARGE SCALE GENOMIC DNA]</scope>
    <source>
        <strain evidence="2 3">IBT 40837</strain>
    </source>
</reference>
<proteinExistence type="predicted"/>
<comment type="caution">
    <text evidence="2">The sequence shown here is derived from an EMBL/GenBank/DDBJ whole genome shotgun (WGS) entry which is preliminary data.</text>
</comment>
<sequence>MTGPDTYPELPDSRSIRVLQLHSATNPNDAIYFDLIAISLDEPPPDEAISYTWSGQALDRPVYANDKAYLITKNEEDIMRRLRPSRPGSFKDLWIDAICINQKDDGEKSVQVKLMFEAYAKAQRVNIWLGQGSKSTALTLKWLRWYNSKRVFKTGLAELASLEYWERAWTVQEANVNGSCFILCGSSVTFRLDLFYQSHYMIPPMYIFSSLNNSKLTQPYSLHMLDVYRTNVNSEFGNEILDVLCRTKATIPKDKLFAIRGVFPDSLGALTVDYAASDGDVITEAAHIVLQETRNVIFFRYACQAGREDRFLTWVPPWTSSAHIPEWLRRFSPAVISQDAIVSDQEDRQVLKLKGLRVDKATSLISERFPIISPLLVSWSRSLDVNLAYETFVVFRDWISTIGAANNEDTHMRQLASLISEMMKLDYEEVLVWFSLIWHGDNFGMEALWDYGLSGGGQVCDCRKYTVNFLQLVSGRSFFTTDDERVGMSTLVARGEDEIVQFTGEKLPYLIHKSLDYPGKYTLVAPCWLSGAVKGEELAGWSGTLGDLEDIELV</sequence>
<dbReference type="InterPro" id="IPR010730">
    <property type="entry name" value="HET"/>
</dbReference>
<name>A0A395NK59_TRIAR</name>
<dbReference type="EMBL" id="PXOA01000351">
    <property type="protein sequence ID" value="RFU76430.1"/>
    <property type="molecule type" value="Genomic_DNA"/>
</dbReference>
<feature type="domain" description="Heterokaryon incompatibility" evidence="1">
    <location>
        <begin position="47"/>
        <end position="173"/>
    </location>
</feature>
<evidence type="ECO:0000313" key="3">
    <source>
        <dbReference type="Proteomes" id="UP000266272"/>
    </source>
</evidence>